<dbReference type="CDD" id="cd00615">
    <property type="entry name" value="Orn_deC_like"/>
    <property type="match status" value="1"/>
</dbReference>
<dbReference type="EMBL" id="FQWY01000025">
    <property type="protein sequence ID" value="SHH04298.1"/>
    <property type="molecule type" value="Genomic_DNA"/>
</dbReference>
<evidence type="ECO:0000256" key="5">
    <source>
        <dbReference type="ARBA" id="ARBA00023239"/>
    </source>
</evidence>
<dbReference type="InterPro" id="IPR008286">
    <property type="entry name" value="Prn/Lys/Arg_de-COase_C"/>
</dbReference>
<dbReference type="InterPro" id="IPR015424">
    <property type="entry name" value="PyrdxlP-dep_Trfase"/>
</dbReference>
<comment type="cofactor">
    <cofactor evidence="1">
        <name>pyridoxal 5'-phosphate</name>
        <dbReference type="ChEBI" id="CHEBI:597326"/>
    </cofactor>
</comment>
<evidence type="ECO:0000259" key="6">
    <source>
        <dbReference type="PROSITE" id="PS00703"/>
    </source>
</evidence>
<evidence type="ECO:0000256" key="4">
    <source>
        <dbReference type="ARBA" id="ARBA00022898"/>
    </source>
</evidence>
<dbReference type="Gene3D" id="3.90.100.10">
    <property type="entry name" value="Orn/Lys/Arg decarboxylase, C-terminal domain"/>
    <property type="match status" value="1"/>
</dbReference>
<evidence type="ECO:0000313" key="7">
    <source>
        <dbReference type="EMBL" id="SHH04298.1"/>
    </source>
</evidence>
<evidence type="ECO:0000256" key="1">
    <source>
        <dbReference type="ARBA" id="ARBA00001933"/>
    </source>
</evidence>
<dbReference type="AlphaFoldDB" id="A0A1M5PRA4"/>
<keyword evidence="8" id="KW-1185">Reference proteome</keyword>
<dbReference type="SUPFAM" id="SSF53383">
    <property type="entry name" value="PLP-dependent transferases"/>
    <property type="match status" value="1"/>
</dbReference>
<name>A0A1M5PRA4_9FIRM</name>
<evidence type="ECO:0000256" key="3">
    <source>
        <dbReference type="ARBA" id="ARBA00022793"/>
    </source>
</evidence>
<comment type="similarity">
    <text evidence="2">Belongs to the Orn/Lys/Arg decarboxylase class-I family.</text>
</comment>
<dbReference type="OrthoDB" id="9815233at2"/>
<dbReference type="Pfam" id="PF01276">
    <property type="entry name" value="OKR_DC_1"/>
    <property type="match status" value="1"/>
</dbReference>
<evidence type="ECO:0000256" key="2">
    <source>
        <dbReference type="ARBA" id="ARBA00010671"/>
    </source>
</evidence>
<dbReference type="GO" id="GO:0016831">
    <property type="term" value="F:carboxy-lyase activity"/>
    <property type="evidence" value="ECO:0007669"/>
    <property type="project" value="UniProtKB-KW"/>
</dbReference>
<evidence type="ECO:0000313" key="8">
    <source>
        <dbReference type="Proteomes" id="UP000242329"/>
    </source>
</evidence>
<organism evidence="7 8">
    <name type="scientific">Thermosyntropha lipolytica DSM 11003</name>
    <dbReference type="NCBI Taxonomy" id="1123382"/>
    <lineage>
        <taxon>Bacteria</taxon>
        <taxon>Bacillati</taxon>
        <taxon>Bacillota</taxon>
        <taxon>Clostridia</taxon>
        <taxon>Eubacteriales</taxon>
        <taxon>Syntrophomonadaceae</taxon>
        <taxon>Thermosyntropha</taxon>
    </lineage>
</organism>
<feature type="domain" description="Orn/Lys/Arg decarboxylases family 1 pyridoxal-P attachment site" evidence="6">
    <location>
        <begin position="223"/>
        <end position="237"/>
    </location>
</feature>
<sequence length="499" mass="54861">MFRLDQNKTPLFDAVKKYVEDKVIQFHVPGHKQGKGLPELAEYIGYRALEMDANGMEDLDYINNPTGVIAEAEELCAEAFGAEHAYFLVNGTTSGVQAMIMSACSPGDKIIIPRNAHKSVIGGIILSGAVPVYVQPEINTELGIAMGVSVEKVKAAIREHPDAKAVFVINPTYYGVVSDLKSIVNIAHAYGMAVLVDEAHGAHMYFHDDFPLTAMEAGADMSAASMHKTAGSMTQSSVLLLNSKTIMPSTVRQVLNLTYTSSGSYLLLCSLDVARKQMATRGRELLSRTLDLARETRYQLNRIDEIYAFGKELKGTPGCFDFDETKLGINIAGLGYTGYQMEAKLRREYNIQIELADLYNILAIMSIADRRENLKALVKALTEIAHKSNRKGLINSTRIPYHPEMVVTPREAFYSPKKVIRLEDAAGEIAGENIMAYPPGIPVVCMGERITSDIVEYIKVLKSEKCELQGTSDPNVEYIRVLAEPALAEEKITIPVISS</sequence>
<dbReference type="InterPro" id="IPR000310">
    <property type="entry name" value="Orn/Lys/Arg_deCO2ase_major_dom"/>
</dbReference>
<dbReference type="Proteomes" id="UP000242329">
    <property type="component" value="Unassembled WGS sequence"/>
</dbReference>
<keyword evidence="5" id="KW-0456">Lyase</keyword>
<dbReference type="RefSeq" id="WP_073092403.1">
    <property type="nucleotide sequence ID" value="NZ_FQWY01000025.1"/>
</dbReference>
<dbReference type="InterPro" id="IPR015421">
    <property type="entry name" value="PyrdxlP-dep_Trfase_major"/>
</dbReference>
<reference evidence="8" key="1">
    <citation type="submission" date="2016-11" db="EMBL/GenBank/DDBJ databases">
        <authorList>
            <person name="Varghese N."/>
            <person name="Submissions S."/>
        </authorList>
    </citation>
    <scope>NUCLEOTIDE SEQUENCE [LARGE SCALE GENOMIC DNA]</scope>
    <source>
        <strain evidence="8">DSM 11003</strain>
    </source>
</reference>
<dbReference type="PANTHER" id="PTHR43277">
    <property type="entry name" value="ARGININE DECARBOXYLASE"/>
    <property type="match status" value="1"/>
</dbReference>
<dbReference type="PROSITE" id="PS00703">
    <property type="entry name" value="OKR_DC_1"/>
    <property type="match status" value="1"/>
</dbReference>
<dbReference type="PANTHER" id="PTHR43277:SF4">
    <property type="entry name" value="ARGININE DECARBOXYLASE"/>
    <property type="match status" value="1"/>
</dbReference>
<dbReference type="Gene3D" id="3.40.640.10">
    <property type="entry name" value="Type I PLP-dependent aspartate aminotransferase-like (Major domain)"/>
    <property type="match status" value="1"/>
</dbReference>
<dbReference type="STRING" id="1123382.SAMN02745221_01550"/>
<dbReference type="SUPFAM" id="SSF55904">
    <property type="entry name" value="Ornithine decarboxylase C-terminal domain"/>
    <property type="match status" value="1"/>
</dbReference>
<dbReference type="InterPro" id="IPR036633">
    <property type="entry name" value="Prn/Lys/Arg_de-COase_C_sf"/>
</dbReference>
<dbReference type="InterPro" id="IPR052357">
    <property type="entry name" value="Orn_Lys_Arg_decarboxylase-I"/>
</dbReference>
<accession>A0A1M5PRA4</accession>
<gene>
    <name evidence="7" type="ORF">SAMN02745221_01550</name>
</gene>
<keyword evidence="4" id="KW-0663">Pyridoxal phosphate</keyword>
<keyword evidence="3" id="KW-0210">Decarboxylase</keyword>
<proteinExistence type="inferred from homology"/>
<dbReference type="Pfam" id="PF03711">
    <property type="entry name" value="OKR_DC_1_C"/>
    <property type="match status" value="1"/>
</dbReference>
<protein>
    <submittedName>
        <fullName evidence="7">Arginine decarboxylase</fullName>
    </submittedName>
</protein>